<comment type="caution">
    <text evidence="2">The sequence shown here is derived from an EMBL/GenBank/DDBJ whole genome shotgun (WGS) entry which is preliminary data.</text>
</comment>
<proteinExistence type="predicted"/>
<evidence type="ECO:0000256" key="1">
    <source>
        <dbReference type="SAM" id="SignalP"/>
    </source>
</evidence>
<reference evidence="2 3" key="1">
    <citation type="submission" date="2019-03" db="EMBL/GenBank/DDBJ databases">
        <title>Draft genome sequences of novel Actinobacteria.</title>
        <authorList>
            <person name="Sahin N."/>
            <person name="Ay H."/>
            <person name="Saygin H."/>
        </authorList>
    </citation>
    <scope>NUCLEOTIDE SEQUENCE [LARGE SCALE GENOMIC DNA]</scope>
    <source>
        <strain evidence="2 3">JCM 30547</strain>
    </source>
</reference>
<gene>
    <name evidence="2" type="ORF">E1261_16170</name>
</gene>
<name>A0A4R4Q355_9ACTN</name>
<keyword evidence="1" id="KW-0732">Signal</keyword>
<keyword evidence="3" id="KW-1185">Reference proteome</keyword>
<feature type="signal peptide" evidence="1">
    <location>
        <begin position="1"/>
        <end position="28"/>
    </location>
</feature>
<evidence type="ECO:0008006" key="4">
    <source>
        <dbReference type="Google" id="ProtNLM"/>
    </source>
</evidence>
<dbReference type="AlphaFoldDB" id="A0A4R4Q355"/>
<dbReference type="EMBL" id="SMKA01000062">
    <property type="protein sequence ID" value="TDC29272.1"/>
    <property type="molecule type" value="Genomic_DNA"/>
</dbReference>
<feature type="chain" id="PRO_5020434624" description="Secreted protein" evidence="1">
    <location>
        <begin position="29"/>
        <end position="135"/>
    </location>
</feature>
<evidence type="ECO:0000313" key="3">
    <source>
        <dbReference type="Proteomes" id="UP000295075"/>
    </source>
</evidence>
<protein>
    <recommendedName>
        <fullName evidence="4">Secreted protein</fullName>
    </recommendedName>
</protein>
<evidence type="ECO:0000313" key="2">
    <source>
        <dbReference type="EMBL" id="TDC29272.1"/>
    </source>
</evidence>
<accession>A0A4R4Q355</accession>
<sequence length="135" mass="14704">MKLTRVATVAFAVGAAVVAAGTAQPAVAKPAELKYCDYICTAAAEITAPAYKYEAQVDNKHTATGSWIWVWGKGKGAHADYYQEGDDQMRQIFSPKNGSNSKELTRKVVQFRVCGPNGIGGDFCSDWWAPKPWRS</sequence>
<dbReference type="RefSeq" id="WP_132407457.1">
    <property type="nucleotide sequence ID" value="NZ_SMKA01000062.1"/>
</dbReference>
<dbReference type="Proteomes" id="UP000295075">
    <property type="component" value="Unassembled WGS sequence"/>
</dbReference>
<organism evidence="2 3">
    <name type="scientific">Kribbella albertanoniae</name>
    <dbReference type="NCBI Taxonomy" id="1266829"/>
    <lineage>
        <taxon>Bacteria</taxon>
        <taxon>Bacillati</taxon>
        <taxon>Actinomycetota</taxon>
        <taxon>Actinomycetes</taxon>
        <taxon>Propionibacteriales</taxon>
        <taxon>Kribbellaceae</taxon>
        <taxon>Kribbella</taxon>
    </lineage>
</organism>